<gene>
    <name evidence="3" type="ORF">OS242_16810</name>
</gene>
<feature type="signal peptide" evidence="2">
    <location>
        <begin position="1"/>
        <end position="24"/>
    </location>
</feature>
<proteinExistence type="inferred from homology"/>
<name>A0ABT3X6X5_9BACL</name>
<dbReference type="RefSeq" id="WP_267152856.1">
    <property type="nucleotide sequence ID" value="NZ_JAPMLT010000011.1"/>
</dbReference>
<organism evidence="3 4">
    <name type="scientific">Tumebacillus lacus</name>
    <dbReference type="NCBI Taxonomy" id="2995335"/>
    <lineage>
        <taxon>Bacteria</taxon>
        <taxon>Bacillati</taxon>
        <taxon>Bacillota</taxon>
        <taxon>Bacilli</taxon>
        <taxon>Bacillales</taxon>
        <taxon>Alicyclobacillaceae</taxon>
        <taxon>Tumebacillus</taxon>
    </lineage>
</organism>
<protein>
    <submittedName>
        <fullName evidence="3">DUF881 domain-containing protein</fullName>
    </submittedName>
</protein>
<dbReference type="Gene3D" id="3.30.70.1880">
    <property type="entry name" value="Protein of unknown function DUF881"/>
    <property type="match status" value="1"/>
</dbReference>
<evidence type="ECO:0000313" key="3">
    <source>
        <dbReference type="EMBL" id="MCX7571612.1"/>
    </source>
</evidence>
<reference evidence="3 4" key="1">
    <citation type="submission" date="2022-11" db="EMBL/GenBank/DDBJ databases">
        <title>Study of microbial diversity in lake waters.</title>
        <authorList>
            <person name="Zhang J."/>
        </authorList>
    </citation>
    <scope>NUCLEOTIDE SEQUENCE [LARGE SCALE GENOMIC DNA]</scope>
    <source>
        <strain evidence="3 4">DT12</strain>
    </source>
</reference>
<dbReference type="Pfam" id="PF05949">
    <property type="entry name" value="DUF881"/>
    <property type="match status" value="1"/>
</dbReference>
<keyword evidence="2" id="KW-0732">Signal</keyword>
<keyword evidence="4" id="KW-1185">Reference proteome</keyword>
<dbReference type="InterPro" id="IPR010273">
    <property type="entry name" value="DUF881"/>
</dbReference>
<comment type="caution">
    <text evidence="3">The sequence shown here is derived from an EMBL/GenBank/DDBJ whole genome shotgun (WGS) entry which is preliminary data.</text>
</comment>
<evidence type="ECO:0000256" key="2">
    <source>
        <dbReference type="SAM" id="SignalP"/>
    </source>
</evidence>
<dbReference type="PANTHER" id="PTHR37313:SF2">
    <property type="entry name" value="UPF0749 PROTEIN YLXX"/>
    <property type="match status" value="1"/>
</dbReference>
<feature type="chain" id="PRO_5047294425" evidence="2">
    <location>
        <begin position="25"/>
        <end position="247"/>
    </location>
</feature>
<comment type="similarity">
    <text evidence="1">Belongs to the UPF0749 family.</text>
</comment>
<accession>A0ABT3X6X5</accession>
<evidence type="ECO:0000313" key="4">
    <source>
        <dbReference type="Proteomes" id="UP001208017"/>
    </source>
</evidence>
<dbReference type="Proteomes" id="UP001208017">
    <property type="component" value="Unassembled WGS sequence"/>
</dbReference>
<dbReference type="EMBL" id="JAPMLT010000011">
    <property type="protein sequence ID" value="MCX7571612.1"/>
    <property type="molecule type" value="Genomic_DNA"/>
</dbReference>
<sequence>MKPNNKIALFLVSLLLGSMVTVQFSTVHSRPKQQDAAAVTTGDYVQLTAEMAKERERQNFFYSEIANLEAQIAGYKGKQGDRKELVKQMAEELEKVKREAGQTQVNGDGIIITIEDDLDAVATYGTENQVFLDAALYQTVNYLNGHDAQAISINGHRIVSFSTIRSISKYNHQINTQTISSDKIVIKAVGNIEQMKVGLYANRLKDAFFQMGKGFEITDVKDGSLEIPPFERAVEFKYAQPEGDKKL</sequence>
<dbReference type="PANTHER" id="PTHR37313">
    <property type="entry name" value="UPF0749 PROTEIN RV1825"/>
    <property type="match status" value="1"/>
</dbReference>
<evidence type="ECO:0000256" key="1">
    <source>
        <dbReference type="ARBA" id="ARBA00009108"/>
    </source>
</evidence>